<comment type="caution">
    <text evidence="1">The sequence shown here is derived from an EMBL/GenBank/DDBJ whole genome shotgun (WGS) entry which is preliminary data.</text>
</comment>
<dbReference type="EMBL" id="MU267642">
    <property type="protein sequence ID" value="KAH7912848.1"/>
    <property type="molecule type" value="Genomic_DNA"/>
</dbReference>
<protein>
    <submittedName>
        <fullName evidence="1">Uncharacterized protein</fullName>
    </submittedName>
</protein>
<organism evidence="1 2">
    <name type="scientific">Hygrophoropsis aurantiaca</name>
    <dbReference type="NCBI Taxonomy" id="72124"/>
    <lineage>
        <taxon>Eukaryota</taxon>
        <taxon>Fungi</taxon>
        <taxon>Dikarya</taxon>
        <taxon>Basidiomycota</taxon>
        <taxon>Agaricomycotina</taxon>
        <taxon>Agaricomycetes</taxon>
        <taxon>Agaricomycetidae</taxon>
        <taxon>Boletales</taxon>
        <taxon>Coniophorineae</taxon>
        <taxon>Hygrophoropsidaceae</taxon>
        <taxon>Hygrophoropsis</taxon>
    </lineage>
</organism>
<sequence length="360" mass="40473">MTQSFVTLDSNVQYCYEDSGVPNCDIYTTLVFIHGLGFNAAIFKKLVSLAVRHECRVISLYRRDYAPSTPFTETEISPCRTGGDQEDFLRLRGVEIAKFLLAFIRANNIPQASGPSGEGGIVVIGWSLGAMHVHAMLAFLDALTKEAVAELERYLRTIIFHGQVHRQNSSTAAMGLPHSHLGDMSMWSNQNIEERLKLFAKWTTSYYEHPDILSKDLGHPELYLEFNTPSNTKSPSLHDISPQEFAGLTAINAFAGSDLATLAINENIRKTLTERAIFNRVLASRYLPGVRVVYMCGGETLGALVYAMWMLEKAADNPKSYFGDDAQKARVMEFCYLPKGNHFFFWDDPKWALDQYLSWA</sequence>
<gene>
    <name evidence="1" type="ORF">BJ138DRAFT_1111960</name>
</gene>
<reference evidence="1" key="1">
    <citation type="journal article" date="2021" name="New Phytol.">
        <title>Evolutionary innovations through gain and loss of genes in the ectomycorrhizal Boletales.</title>
        <authorList>
            <person name="Wu G."/>
            <person name="Miyauchi S."/>
            <person name="Morin E."/>
            <person name="Kuo A."/>
            <person name="Drula E."/>
            <person name="Varga T."/>
            <person name="Kohler A."/>
            <person name="Feng B."/>
            <person name="Cao Y."/>
            <person name="Lipzen A."/>
            <person name="Daum C."/>
            <person name="Hundley H."/>
            <person name="Pangilinan J."/>
            <person name="Johnson J."/>
            <person name="Barry K."/>
            <person name="LaButti K."/>
            <person name="Ng V."/>
            <person name="Ahrendt S."/>
            <person name="Min B."/>
            <person name="Choi I.G."/>
            <person name="Park H."/>
            <person name="Plett J.M."/>
            <person name="Magnuson J."/>
            <person name="Spatafora J.W."/>
            <person name="Nagy L.G."/>
            <person name="Henrissat B."/>
            <person name="Grigoriev I.V."/>
            <person name="Yang Z.L."/>
            <person name="Xu J."/>
            <person name="Martin F.M."/>
        </authorList>
    </citation>
    <scope>NUCLEOTIDE SEQUENCE</scope>
    <source>
        <strain evidence="1">ATCC 28755</strain>
    </source>
</reference>
<keyword evidence="2" id="KW-1185">Reference proteome</keyword>
<accession>A0ACB8AI21</accession>
<proteinExistence type="predicted"/>
<evidence type="ECO:0000313" key="1">
    <source>
        <dbReference type="EMBL" id="KAH7912848.1"/>
    </source>
</evidence>
<evidence type="ECO:0000313" key="2">
    <source>
        <dbReference type="Proteomes" id="UP000790377"/>
    </source>
</evidence>
<dbReference type="Proteomes" id="UP000790377">
    <property type="component" value="Unassembled WGS sequence"/>
</dbReference>
<name>A0ACB8AI21_9AGAM</name>